<dbReference type="EMBL" id="JADFTS010000003">
    <property type="protein sequence ID" value="KAF9615167.1"/>
    <property type="molecule type" value="Genomic_DNA"/>
</dbReference>
<accession>A0A835IEI2</accession>
<comment type="caution">
    <text evidence="2">The sequence shown here is derived from an EMBL/GenBank/DDBJ whole genome shotgun (WGS) entry which is preliminary data.</text>
</comment>
<protein>
    <submittedName>
        <fullName evidence="2">Uncharacterized protein</fullName>
    </submittedName>
</protein>
<name>A0A835IEI2_9MAGN</name>
<dbReference type="Proteomes" id="UP000631114">
    <property type="component" value="Unassembled WGS sequence"/>
</dbReference>
<dbReference type="AlphaFoldDB" id="A0A835IEI2"/>
<gene>
    <name evidence="2" type="ORF">IFM89_022228</name>
</gene>
<feature type="region of interest" description="Disordered" evidence="1">
    <location>
        <begin position="30"/>
        <end position="68"/>
    </location>
</feature>
<reference evidence="2 3" key="1">
    <citation type="submission" date="2020-10" db="EMBL/GenBank/DDBJ databases">
        <title>The Coptis chinensis genome and diversification of protoberbering-type alkaloids.</title>
        <authorList>
            <person name="Wang B."/>
            <person name="Shu S."/>
            <person name="Song C."/>
            <person name="Liu Y."/>
        </authorList>
    </citation>
    <scope>NUCLEOTIDE SEQUENCE [LARGE SCALE GENOMIC DNA]</scope>
    <source>
        <strain evidence="2">HL-2020</strain>
        <tissue evidence="2">Leaf</tissue>
    </source>
</reference>
<proteinExistence type="predicted"/>
<sequence length="68" mass="7069">MVNRVEEENSGEGLGLGNFVDVDYGMHEELVGDLSGGNGSPSQDVEPPIVLEPDLGKSCGPPSLEEAV</sequence>
<evidence type="ECO:0000313" key="2">
    <source>
        <dbReference type="EMBL" id="KAF9615167.1"/>
    </source>
</evidence>
<evidence type="ECO:0000256" key="1">
    <source>
        <dbReference type="SAM" id="MobiDB-lite"/>
    </source>
</evidence>
<organism evidence="2 3">
    <name type="scientific">Coptis chinensis</name>
    <dbReference type="NCBI Taxonomy" id="261450"/>
    <lineage>
        <taxon>Eukaryota</taxon>
        <taxon>Viridiplantae</taxon>
        <taxon>Streptophyta</taxon>
        <taxon>Embryophyta</taxon>
        <taxon>Tracheophyta</taxon>
        <taxon>Spermatophyta</taxon>
        <taxon>Magnoliopsida</taxon>
        <taxon>Ranunculales</taxon>
        <taxon>Ranunculaceae</taxon>
        <taxon>Coptidoideae</taxon>
        <taxon>Coptis</taxon>
    </lineage>
</organism>
<keyword evidence="3" id="KW-1185">Reference proteome</keyword>
<evidence type="ECO:0000313" key="3">
    <source>
        <dbReference type="Proteomes" id="UP000631114"/>
    </source>
</evidence>